<evidence type="ECO:0000313" key="2">
    <source>
        <dbReference type="Proteomes" id="UP000603940"/>
    </source>
</evidence>
<dbReference type="Proteomes" id="UP000603940">
    <property type="component" value="Unassembled WGS sequence"/>
</dbReference>
<dbReference type="SUPFAM" id="SSF51197">
    <property type="entry name" value="Clavaminate synthase-like"/>
    <property type="match status" value="1"/>
</dbReference>
<dbReference type="InterPro" id="IPR008775">
    <property type="entry name" value="Phytyl_CoA_dOase-like"/>
</dbReference>
<dbReference type="GO" id="GO:0051213">
    <property type="term" value="F:dioxygenase activity"/>
    <property type="evidence" value="ECO:0007669"/>
    <property type="project" value="UniProtKB-KW"/>
</dbReference>
<proteinExistence type="predicted"/>
<keyword evidence="1" id="KW-0560">Oxidoreductase</keyword>
<dbReference type="Gene3D" id="2.60.120.620">
    <property type="entry name" value="q2cbj1_9rhob like domain"/>
    <property type="match status" value="1"/>
</dbReference>
<dbReference type="Pfam" id="PF05721">
    <property type="entry name" value="PhyH"/>
    <property type="match status" value="1"/>
</dbReference>
<protein>
    <submittedName>
        <fullName evidence="1">Phytanoyl-CoA dioxygenase family protein</fullName>
    </submittedName>
</protein>
<sequence length="355" mass="39681">MARAAPARRGLGTGWRWLLAPWHAAEILTGAKSFRHNPLLGSERLNRRGLHIWRVRLAQRMAWQRRGRLEHLVSAQDRADFARDGFVQAPDFLPAEAFQALTARLTSLVAEAREMREGGTITRRIPITPALLRRAPELRPLLEHPRWQGLTRYVASFDSEPATFIQIILAGGSLAAEDPQTQLHMDTFHPTMKAWFFLHGVEEAEGPLTYVPGSHIQGPRRQAWQRRRSVVAARLRQNGGAFRLPETSLARLGFGAARRFAVSANTLVVADTCGFHARGASEGSSIRVEIYATSRPNPFYPLLRPVLDWVPPLGARRVPLQYWLQDRLAALGLARQVWRPAGAVPAAPRGIRESG</sequence>
<dbReference type="RefSeq" id="WP_187777986.1">
    <property type="nucleotide sequence ID" value="NZ_JACTUZ010000021.1"/>
</dbReference>
<name>A0ABR7R540_9PROT</name>
<organism evidence="1 2">
    <name type="scientific">Pseudoroseomonas ludipueritiae</name>
    <dbReference type="NCBI Taxonomy" id="198093"/>
    <lineage>
        <taxon>Bacteria</taxon>
        <taxon>Pseudomonadati</taxon>
        <taxon>Pseudomonadota</taxon>
        <taxon>Alphaproteobacteria</taxon>
        <taxon>Acetobacterales</taxon>
        <taxon>Acetobacteraceae</taxon>
        <taxon>Pseudoroseomonas</taxon>
    </lineage>
</organism>
<comment type="caution">
    <text evidence="1">The sequence shown here is derived from an EMBL/GenBank/DDBJ whole genome shotgun (WGS) entry which is preliminary data.</text>
</comment>
<accession>A0ABR7R540</accession>
<dbReference type="EMBL" id="JACTUZ010000021">
    <property type="protein sequence ID" value="MBC9176841.1"/>
    <property type="molecule type" value="Genomic_DNA"/>
</dbReference>
<reference evidence="1 2" key="1">
    <citation type="journal article" date="2009" name="Int. J. Syst. Evol. Microbiol.">
        <title>Transfer of Teichococcus ludipueritiae and Muricoccus roseus to the genus Roseomonas, as Roseomonas ludipueritiae comb. nov. and Roseomonas rosea comb. nov., respectively, and emended description of the genus Roseomonas.</title>
        <authorList>
            <person name="Sanchez-Porro C."/>
            <person name="Gallego V."/>
            <person name="Busse H.J."/>
            <person name="Kampfer P."/>
            <person name="Ventosa A."/>
        </authorList>
    </citation>
    <scope>NUCLEOTIDE SEQUENCE [LARGE SCALE GENOMIC DNA]</scope>
    <source>
        <strain evidence="1 2">DSM 14915</strain>
    </source>
</reference>
<evidence type="ECO:0000313" key="1">
    <source>
        <dbReference type="EMBL" id="MBC9176841.1"/>
    </source>
</evidence>
<keyword evidence="2" id="KW-1185">Reference proteome</keyword>
<keyword evidence="1" id="KW-0223">Dioxygenase</keyword>
<gene>
    <name evidence="1" type="ORF">IBL25_07790</name>
</gene>